<comment type="caution">
    <text evidence="2">The sequence shown here is derived from an EMBL/GenBank/DDBJ whole genome shotgun (WGS) entry which is preliminary data.</text>
</comment>
<evidence type="ECO:0000313" key="3">
    <source>
        <dbReference type="Proteomes" id="UP001501251"/>
    </source>
</evidence>
<protein>
    <recommendedName>
        <fullName evidence="4">Secreted protein</fullName>
    </recommendedName>
</protein>
<dbReference type="Proteomes" id="UP001501251">
    <property type="component" value="Unassembled WGS sequence"/>
</dbReference>
<keyword evidence="3" id="KW-1185">Reference proteome</keyword>
<accession>A0ABP8B962</accession>
<reference evidence="3" key="1">
    <citation type="journal article" date="2019" name="Int. J. Syst. Evol. Microbiol.">
        <title>The Global Catalogue of Microorganisms (GCM) 10K type strain sequencing project: providing services to taxonomists for standard genome sequencing and annotation.</title>
        <authorList>
            <consortium name="The Broad Institute Genomics Platform"/>
            <consortium name="The Broad Institute Genome Sequencing Center for Infectious Disease"/>
            <person name="Wu L."/>
            <person name="Ma J."/>
        </authorList>
    </citation>
    <scope>NUCLEOTIDE SEQUENCE [LARGE SCALE GENOMIC DNA]</scope>
    <source>
        <strain evidence="3">JCM 17388</strain>
    </source>
</reference>
<dbReference type="EMBL" id="BAABAQ010000011">
    <property type="protein sequence ID" value="GAA4200696.1"/>
    <property type="molecule type" value="Genomic_DNA"/>
</dbReference>
<keyword evidence="1" id="KW-0732">Signal</keyword>
<feature type="chain" id="PRO_5045710400" description="Secreted protein" evidence="1">
    <location>
        <begin position="26"/>
        <end position="182"/>
    </location>
</feature>
<name>A0ABP8B962_9ACTN</name>
<evidence type="ECO:0008006" key="4">
    <source>
        <dbReference type="Google" id="ProtNLM"/>
    </source>
</evidence>
<feature type="signal peptide" evidence="1">
    <location>
        <begin position="1"/>
        <end position="25"/>
    </location>
</feature>
<dbReference type="RefSeq" id="WP_344920899.1">
    <property type="nucleotide sequence ID" value="NZ_BAABAQ010000011.1"/>
</dbReference>
<evidence type="ECO:0000313" key="2">
    <source>
        <dbReference type="EMBL" id="GAA4200696.1"/>
    </source>
</evidence>
<evidence type="ECO:0000256" key="1">
    <source>
        <dbReference type="SAM" id="SignalP"/>
    </source>
</evidence>
<organism evidence="2 3">
    <name type="scientific">Streptosporangium oxazolinicum</name>
    <dbReference type="NCBI Taxonomy" id="909287"/>
    <lineage>
        <taxon>Bacteria</taxon>
        <taxon>Bacillati</taxon>
        <taxon>Actinomycetota</taxon>
        <taxon>Actinomycetes</taxon>
        <taxon>Streptosporangiales</taxon>
        <taxon>Streptosporangiaceae</taxon>
        <taxon>Streptosporangium</taxon>
    </lineage>
</organism>
<proteinExistence type="predicted"/>
<sequence>MRNIRSFFTAAVCTAVLLSTGTATASTATTAAPSEYVSVAIESVIAYDLEESGHDEVYIKATGPSILPPTSQVVELWPDPNWNGRTMSLAQQRCAWTLHDYRCPRDRTVLVYGGPMKEPLFHASETVRLTLMEDDYIGDDLLLDQSIQLEPIEQTRFYEFERKTSGWHYVIHVRVDPRPSPW</sequence>
<gene>
    <name evidence="2" type="ORF">GCM10022252_54280</name>
</gene>